<dbReference type="Pfam" id="PF06013">
    <property type="entry name" value="WXG100"/>
    <property type="match status" value="1"/>
</dbReference>
<dbReference type="EMBL" id="CP034248">
    <property type="protein sequence ID" value="AZK48629.1"/>
    <property type="molecule type" value="Genomic_DNA"/>
</dbReference>
<sequence length="96" mass="10904">MSNLTFSPGQARSVAKSILNKGRNANEIVEQLDREISSVEGWWKGESSQAFIQEFRDLKPNLKKLVECVENISRNLDKIADIKEQSERDIASALRK</sequence>
<dbReference type="Proteomes" id="UP000273145">
    <property type="component" value="Chromosome"/>
</dbReference>
<dbReference type="SUPFAM" id="SSF140453">
    <property type="entry name" value="EsxAB dimer-like"/>
    <property type="match status" value="1"/>
</dbReference>
<dbReference type="NCBIfam" id="TIGR03930">
    <property type="entry name" value="WXG100_ESAT6"/>
    <property type="match status" value="1"/>
</dbReference>
<dbReference type="InterPro" id="IPR036689">
    <property type="entry name" value="ESAT-6-like_sf"/>
</dbReference>
<evidence type="ECO:0000256" key="1">
    <source>
        <dbReference type="RuleBase" id="RU362001"/>
    </source>
</evidence>
<keyword evidence="3" id="KW-1185">Reference proteome</keyword>
<dbReference type="AlphaFoldDB" id="A0A3Q8SE16"/>
<protein>
    <recommendedName>
        <fullName evidence="1">ESAT-6-like protein</fullName>
    </recommendedName>
</protein>
<dbReference type="RefSeq" id="WP_125084780.1">
    <property type="nucleotide sequence ID" value="NZ_CP034248.1"/>
</dbReference>
<evidence type="ECO:0000313" key="3">
    <source>
        <dbReference type="Proteomes" id="UP000273145"/>
    </source>
</evidence>
<dbReference type="OrthoDB" id="4978934at2"/>
<evidence type="ECO:0000313" key="2">
    <source>
        <dbReference type="EMBL" id="AZK48629.1"/>
    </source>
</evidence>
<accession>A0A3Q8SE16</accession>
<dbReference type="InterPro" id="IPR010310">
    <property type="entry name" value="T7SS_ESAT-6-like"/>
</dbReference>
<dbReference type="Gene3D" id="1.10.287.1060">
    <property type="entry name" value="ESAT-6-like"/>
    <property type="match status" value="1"/>
</dbReference>
<proteinExistence type="inferred from homology"/>
<gene>
    <name evidence="2" type="ORF">EIM92_22625</name>
</gene>
<dbReference type="KEGG" id="plen:EIM92_22625"/>
<name>A0A3Q8SE16_9BACL</name>
<comment type="similarity">
    <text evidence="1">Belongs to the WXG100 family.</text>
</comment>
<reference evidence="2 3" key="1">
    <citation type="submission" date="2018-11" db="EMBL/GenBank/DDBJ databases">
        <title>Genome sequencing of Paenibacillus lentus DSM25539(T).</title>
        <authorList>
            <person name="Kook J.-K."/>
            <person name="Park S.-N."/>
            <person name="Lim Y.K."/>
        </authorList>
    </citation>
    <scope>NUCLEOTIDE SEQUENCE [LARGE SCALE GENOMIC DNA]</scope>
    <source>
        <strain evidence="2 3">DSM 25539</strain>
    </source>
</reference>
<organism evidence="2 3">
    <name type="scientific">Paenibacillus lentus</name>
    <dbReference type="NCBI Taxonomy" id="1338368"/>
    <lineage>
        <taxon>Bacteria</taxon>
        <taxon>Bacillati</taxon>
        <taxon>Bacillota</taxon>
        <taxon>Bacilli</taxon>
        <taxon>Bacillales</taxon>
        <taxon>Paenibacillaceae</taxon>
        <taxon>Paenibacillus</taxon>
    </lineage>
</organism>